<keyword evidence="2" id="KW-1185">Reference proteome</keyword>
<reference evidence="1 2" key="1">
    <citation type="submission" date="2020-06" db="EMBL/GenBank/DDBJ databases">
        <title>Draft genome of Uliginosibacterium sp. IMCC34675.</title>
        <authorList>
            <person name="Song J."/>
        </authorList>
    </citation>
    <scope>NUCLEOTIDE SEQUENCE [LARGE SCALE GENOMIC DNA]</scope>
    <source>
        <strain evidence="1 2">IMCC34675</strain>
    </source>
</reference>
<name>A0ABX2IFV5_9RHOO</name>
<dbReference type="EMBL" id="JABCSC020000001">
    <property type="protein sequence ID" value="NSL53454.1"/>
    <property type="molecule type" value="Genomic_DNA"/>
</dbReference>
<proteinExistence type="predicted"/>
<evidence type="ECO:0000313" key="1">
    <source>
        <dbReference type="EMBL" id="NSL53454.1"/>
    </source>
</evidence>
<accession>A0ABX2IFV5</accession>
<sequence length="280" mass="30669">MNKKSGHKKGKLHPGLLRETIVKSVELTRYAVRKGKPDPNKPVMTTGKNLAFVDKGVSSWRFELSDPHAIRPVAERPPMVKVEARWFSTQEALETGIKVVSGGSANVFGAMGCLLVPEDFSIPTVIATPDNVGYYGLQLIEAGSDFVLSSPKYEIALMEYDYTKDYKKDFLMKVHGGGGIFVETHDFPHIHIPTSEACGGYIVIGKQIAEEVFHFTAFQIPYGYALYTPSGTIHGDGTLVGVYALTVADSALASANTVLVYDKDSLEMARNVVPDWRPGR</sequence>
<dbReference type="Proteomes" id="UP000778523">
    <property type="component" value="Unassembled WGS sequence"/>
</dbReference>
<organism evidence="1 2">
    <name type="scientific">Uliginosibacterium aquaticum</name>
    <dbReference type="NCBI Taxonomy" id="2731212"/>
    <lineage>
        <taxon>Bacteria</taxon>
        <taxon>Pseudomonadati</taxon>
        <taxon>Pseudomonadota</taxon>
        <taxon>Betaproteobacteria</taxon>
        <taxon>Rhodocyclales</taxon>
        <taxon>Zoogloeaceae</taxon>
        <taxon>Uliginosibacterium</taxon>
    </lineage>
</organism>
<gene>
    <name evidence="1" type="ORF">HJ583_000300</name>
</gene>
<evidence type="ECO:0000313" key="2">
    <source>
        <dbReference type="Proteomes" id="UP000778523"/>
    </source>
</evidence>
<protein>
    <submittedName>
        <fullName evidence="1">Uncharacterized protein</fullName>
    </submittedName>
</protein>
<dbReference type="RefSeq" id="WP_170019500.1">
    <property type="nucleotide sequence ID" value="NZ_JABCSC020000001.1"/>
</dbReference>
<comment type="caution">
    <text evidence="1">The sequence shown here is derived from an EMBL/GenBank/DDBJ whole genome shotgun (WGS) entry which is preliminary data.</text>
</comment>